<evidence type="ECO:0000256" key="5">
    <source>
        <dbReference type="HAMAP-Rule" id="MF_01334"/>
    </source>
</evidence>
<dbReference type="HAMAP" id="MF_01334">
    <property type="entry name" value="Ribosomal_bL25_CTC"/>
    <property type="match status" value="1"/>
</dbReference>
<evidence type="ECO:0000313" key="8">
    <source>
        <dbReference type="EMBL" id="SUE33830.1"/>
    </source>
</evidence>
<dbReference type="InterPro" id="IPR037121">
    <property type="entry name" value="Ribosomal_bL25_C"/>
</dbReference>
<dbReference type="Gene3D" id="2.170.120.20">
    <property type="entry name" value="Ribosomal protein L25, beta domain"/>
    <property type="match status" value="1"/>
</dbReference>
<organism evidence="8 9">
    <name type="scientific">Rikenella microfusus</name>
    <dbReference type="NCBI Taxonomy" id="28139"/>
    <lineage>
        <taxon>Bacteria</taxon>
        <taxon>Pseudomonadati</taxon>
        <taxon>Bacteroidota</taxon>
        <taxon>Bacteroidia</taxon>
        <taxon>Bacteroidales</taxon>
        <taxon>Rikenellaceae</taxon>
        <taxon>Rikenella</taxon>
    </lineage>
</organism>
<keyword evidence="4 5" id="KW-0687">Ribonucleoprotein</keyword>
<evidence type="ECO:0000313" key="9">
    <source>
        <dbReference type="Proteomes" id="UP000255233"/>
    </source>
</evidence>
<evidence type="ECO:0000256" key="2">
    <source>
        <dbReference type="ARBA" id="ARBA00022884"/>
    </source>
</evidence>
<dbReference type="GO" id="GO:0008097">
    <property type="term" value="F:5S rRNA binding"/>
    <property type="evidence" value="ECO:0007669"/>
    <property type="project" value="InterPro"/>
</dbReference>
<comment type="similarity">
    <text evidence="5">Belongs to the bacterial ribosomal protein bL25 family. CTC subfamily.</text>
</comment>
<dbReference type="PANTHER" id="PTHR33284:SF1">
    <property type="entry name" value="RIBOSOMAL PROTEIN L25_GLN-TRNA SYNTHETASE, ANTI-CODON-BINDING DOMAIN-CONTAINING PROTEIN"/>
    <property type="match status" value="1"/>
</dbReference>
<dbReference type="SUPFAM" id="SSF50715">
    <property type="entry name" value="Ribosomal protein L25-like"/>
    <property type="match status" value="1"/>
</dbReference>
<dbReference type="STRING" id="880526.GCA_000427365_00405"/>
<feature type="domain" description="Large ribosomal subunit protein bL25 beta" evidence="7">
    <location>
        <begin position="99"/>
        <end position="179"/>
    </location>
</feature>
<dbReference type="InterPro" id="IPR011035">
    <property type="entry name" value="Ribosomal_bL25/Gln-tRNA_synth"/>
</dbReference>
<dbReference type="AlphaFoldDB" id="A0A379MSF7"/>
<dbReference type="InterPro" id="IPR020930">
    <property type="entry name" value="Ribosomal_uL5_bac-type"/>
</dbReference>
<dbReference type="NCBIfam" id="TIGR00731">
    <property type="entry name" value="bL25_bact_ctc"/>
    <property type="match status" value="1"/>
</dbReference>
<dbReference type="InterPro" id="IPR020057">
    <property type="entry name" value="Ribosomal_bL25_b-dom"/>
</dbReference>
<evidence type="ECO:0000259" key="6">
    <source>
        <dbReference type="Pfam" id="PF01386"/>
    </source>
</evidence>
<dbReference type="RefSeq" id="WP_027290274.1">
    <property type="nucleotide sequence ID" value="NZ_CALVFX010000002.1"/>
</dbReference>
<dbReference type="Pfam" id="PF01386">
    <property type="entry name" value="Ribosomal_L25p"/>
    <property type="match status" value="1"/>
</dbReference>
<reference evidence="8 9" key="1">
    <citation type="submission" date="2018-06" db="EMBL/GenBank/DDBJ databases">
        <authorList>
            <consortium name="Pathogen Informatics"/>
            <person name="Doyle S."/>
        </authorList>
    </citation>
    <scope>NUCLEOTIDE SEQUENCE [LARGE SCALE GENOMIC DNA]</scope>
    <source>
        <strain evidence="8 9">NCTC11190</strain>
    </source>
</reference>
<name>A0A379MSF7_9BACT</name>
<dbReference type="InterPro" id="IPR029751">
    <property type="entry name" value="Ribosomal_L25_dom"/>
</dbReference>
<dbReference type="Pfam" id="PF14693">
    <property type="entry name" value="Ribosomal_TL5_C"/>
    <property type="match status" value="1"/>
</dbReference>
<evidence type="ECO:0000256" key="4">
    <source>
        <dbReference type="ARBA" id="ARBA00023274"/>
    </source>
</evidence>
<keyword evidence="1 5" id="KW-0699">rRNA-binding</keyword>
<keyword evidence="3 5" id="KW-0689">Ribosomal protein</keyword>
<dbReference type="Proteomes" id="UP000255233">
    <property type="component" value="Unassembled WGS sequence"/>
</dbReference>
<sequence>MKTLEIKGTPRTEFGKKSTGAVRRAGNVPCVIYGSGETIHFSVPASEFKQLIYTPHSYLVNFDIDGKKELAVMREVQYHPVTGDVLHVDFYRVDEAKPVAIDLPVVLTGNSEGVKLGGKLTLSKRKLRVSALVKDLPDTVEVDVTSLGLGKSIFVGDLHIPGLAILTPASTAICAVRMTRAARGAQAAAAKA</sequence>
<keyword evidence="9" id="KW-1185">Reference proteome</keyword>
<dbReference type="OrthoDB" id="9786489at2"/>
<feature type="domain" description="Large ribosomal subunit protein bL25 L25" evidence="6">
    <location>
        <begin position="6"/>
        <end position="90"/>
    </location>
</feature>
<gene>
    <name evidence="5 8" type="primary">rplY</name>
    <name evidence="5" type="synonym">ctc</name>
    <name evidence="8" type="ORF">NCTC11190_01042</name>
</gene>
<keyword evidence="2 5" id="KW-0694">RNA-binding</keyword>
<dbReference type="GO" id="GO:0006412">
    <property type="term" value="P:translation"/>
    <property type="evidence" value="ECO:0007669"/>
    <property type="project" value="UniProtKB-UniRule"/>
</dbReference>
<comment type="subunit">
    <text evidence="5">Part of the 50S ribosomal subunit; part of the 5S rRNA/L5/L18/L25 subcomplex. Contacts the 5S rRNA. Binds to the 5S rRNA independently of L5 and L18.</text>
</comment>
<dbReference type="InterPro" id="IPR001021">
    <property type="entry name" value="Ribosomal_bL25_long"/>
</dbReference>
<dbReference type="EMBL" id="UGVL01000001">
    <property type="protein sequence ID" value="SUE33830.1"/>
    <property type="molecule type" value="Genomic_DNA"/>
</dbReference>
<dbReference type="GO" id="GO:0022625">
    <property type="term" value="C:cytosolic large ribosomal subunit"/>
    <property type="evidence" value="ECO:0007669"/>
    <property type="project" value="TreeGrafter"/>
</dbReference>
<accession>A0A379MSF7</accession>
<dbReference type="GO" id="GO:0003735">
    <property type="term" value="F:structural constituent of ribosome"/>
    <property type="evidence" value="ECO:0007669"/>
    <property type="project" value="InterPro"/>
</dbReference>
<dbReference type="PANTHER" id="PTHR33284">
    <property type="entry name" value="RIBOSOMAL PROTEIN L25/GLN-TRNA SYNTHETASE, ANTI-CODON-BINDING DOMAIN-CONTAINING PROTEIN"/>
    <property type="match status" value="1"/>
</dbReference>
<dbReference type="InterPro" id="IPR020056">
    <property type="entry name" value="Rbsml_bL25/Gln-tRNA_synth_N"/>
</dbReference>
<dbReference type="NCBIfam" id="NF004132">
    <property type="entry name" value="PRK05618.2-2"/>
    <property type="match status" value="1"/>
</dbReference>
<comment type="function">
    <text evidence="5">This is one of the proteins that binds to the 5S RNA in the ribosome where it forms part of the central protuberance.</text>
</comment>
<evidence type="ECO:0000256" key="1">
    <source>
        <dbReference type="ARBA" id="ARBA00022730"/>
    </source>
</evidence>
<dbReference type="Gene3D" id="2.40.240.10">
    <property type="entry name" value="Ribosomal Protein L25, Chain P"/>
    <property type="match status" value="1"/>
</dbReference>
<dbReference type="CDD" id="cd00495">
    <property type="entry name" value="Ribosomal_L25_TL5_CTC"/>
    <property type="match status" value="1"/>
</dbReference>
<evidence type="ECO:0000256" key="3">
    <source>
        <dbReference type="ARBA" id="ARBA00022980"/>
    </source>
</evidence>
<evidence type="ECO:0000259" key="7">
    <source>
        <dbReference type="Pfam" id="PF14693"/>
    </source>
</evidence>
<protein>
    <recommendedName>
        <fullName evidence="5">Large ribosomal subunit protein bL25</fullName>
    </recommendedName>
    <alternativeName>
        <fullName evidence="5">General stress protein CTC</fullName>
    </alternativeName>
</protein>
<proteinExistence type="inferred from homology"/>